<evidence type="ECO:0000313" key="7">
    <source>
        <dbReference type="Proteomes" id="UP000324897"/>
    </source>
</evidence>
<proteinExistence type="inferred from homology"/>
<dbReference type="Pfam" id="PF09425">
    <property type="entry name" value="Jas_motif"/>
    <property type="match status" value="1"/>
</dbReference>
<organism evidence="6 7">
    <name type="scientific">Eragrostis curvula</name>
    <name type="common">weeping love grass</name>
    <dbReference type="NCBI Taxonomy" id="38414"/>
    <lineage>
        <taxon>Eukaryota</taxon>
        <taxon>Viridiplantae</taxon>
        <taxon>Streptophyta</taxon>
        <taxon>Embryophyta</taxon>
        <taxon>Tracheophyta</taxon>
        <taxon>Spermatophyta</taxon>
        <taxon>Magnoliopsida</taxon>
        <taxon>Liliopsida</taxon>
        <taxon>Poales</taxon>
        <taxon>Poaceae</taxon>
        <taxon>PACMAD clade</taxon>
        <taxon>Chloridoideae</taxon>
        <taxon>Eragrostideae</taxon>
        <taxon>Eragrostidinae</taxon>
        <taxon>Eragrostis</taxon>
    </lineage>
</organism>
<dbReference type="Proteomes" id="UP000324897">
    <property type="component" value="Unassembled WGS sequence"/>
</dbReference>
<dbReference type="GO" id="GO:0031347">
    <property type="term" value="P:regulation of defense response"/>
    <property type="evidence" value="ECO:0007669"/>
    <property type="project" value="UniProtKB-UniRule"/>
</dbReference>
<feature type="domain" description="Tify" evidence="5">
    <location>
        <begin position="81"/>
        <end position="115"/>
    </location>
</feature>
<feature type="non-terminal residue" evidence="6">
    <location>
        <position position="1"/>
    </location>
</feature>
<dbReference type="GO" id="GO:0009611">
    <property type="term" value="P:response to wounding"/>
    <property type="evidence" value="ECO:0007669"/>
    <property type="project" value="UniProtKB-UniRule"/>
</dbReference>
<dbReference type="OrthoDB" id="1914366at2759"/>
<dbReference type="GO" id="GO:2000022">
    <property type="term" value="P:regulation of jasmonic acid mediated signaling pathway"/>
    <property type="evidence" value="ECO:0007669"/>
    <property type="project" value="UniProtKB-UniRule"/>
</dbReference>
<dbReference type="InterPro" id="IPR010399">
    <property type="entry name" value="Tify_dom"/>
</dbReference>
<dbReference type="GO" id="GO:0005634">
    <property type="term" value="C:nucleus"/>
    <property type="evidence" value="ECO:0007669"/>
    <property type="project" value="UniProtKB-SubCell"/>
</dbReference>
<keyword evidence="2 4" id="KW-1184">Jasmonic acid signaling pathway</keyword>
<evidence type="ECO:0000256" key="4">
    <source>
        <dbReference type="RuleBase" id="RU369065"/>
    </source>
</evidence>
<dbReference type="SMART" id="SM00979">
    <property type="entry name" value="TIFY"/>
    <property type="match status" value="1"/>
</dbReference>
<dbReference type="Gramene" id="TVU34594">
    <property type="protein sequence ID" value="TVU34594"/>
    <property type="gene ID" value="EJB05_16431"/>
</dbReference>
<comment type="caution">
    <text evidence="6">The sequence shown here is derived from an EMBL/GenBank/DDBJ whole genome shotgun (WGS) entry which is preliminary data.</text>
</comment>
<dbReference type="AlphaFoldDB" id="A0A5J9VGS1"/>
<sequence length="170" mass="18455">MSSGQPNDQTILAPASSCCSCLVVGRQARKHIYPICRSIYLLSLPCRKASSNRSSSLVYTSGYASSPPQMMAGSEDAVSDDTTATKPLTLFYNGSVAVFHLPKDKAEDIMKMAAGHDDGDGGRNKGAAANHGDQLVAKLREEMPIASKRSLQRFFQKRKERVYRPRSAGL</sequence>
<comment type="function">
    <text evidence="4">Repressor of jasmonate responses.</text>
</comment>
<accession>A0A5J9VGS1</accession>
<evidence type="ECO:0000256" key="3">
    <source>
        <dbReference type="ARBA" id="ARBA00022843"/>
    </source>
</evidence>
<evidence type="ECO:0000259" key="5">
    <source>
        <dbReference type="PROSITE" id="PS51320"/>
    </source>
</evidence>
<evidence type="ECO:0000313" key="6">
    <source>
        <dbReference type="EMBL" id="TVU34594.1"/>
    </source>
</evidence>
<keyword evidence="3" id="KW-0832">Ubl conjugation</keyword>
<comment type="domain">
    <text evidence="4">The jas domain is required for interaction with COI1.</text>
</comment>
<name>A0A5J9VGS1_9POAL</name>
<keyword evidence="7" id="KW-1185">Reference proteome</keyword>
<dbReference type="EMBL" id="RWGY01000009">
    <property type="protein sequence ID" value="TVU34594.1"/>
    <property type="molecule type" value="Genomic_DNA"/>
</dbReference>
<dbReference type="Pfam" id="PF06200">
    <property type="entry name" value="tify"/>
    <property type="match status" value="1"/>
</dbReference>
<dbReference type="PANTHER" id="PTHR33077">
    <property type="entry name" value="PROTEIN TIFY 4A-RELATED-RELATED"/>
    <property type="match status" value="1"/>
</dbReference>
<evidence type="ECO:0000256" key="1">
    <source>
        <dbReference type="ARBA" id="ARBA00008614"/>
    </source>
</evidence>
<gene>
    <name evidence="6" type="ORF">EJB05_16431</name>
</gene>
<dbReference type="InterPro" id="IPR018467">
    <property type="entry name" value="CCT_CS"/>
</dbReference>
<comment type="subcellular location">
    <subcellularLocation>
        <location evidence="4">Nucleus</location>
    </subcellularLocation>
</comment>
<comment type="similarity">
    <text evidence="1 4">Belongs to the TIFY/JAZ family.</text>
</comment>
<dbReference type="PANTHER" id="PTHR33077:SF157">
    <property type="entry name" value="PROTEIN TIFY"/>
    <property type="match status" value="1"/>
</dbReference>
<keyword evidence="4" id="KW-0539">Nucleus</keyword>
<evidence type="ECO:0000256" key="2">
    <source>
        <dbReference type="ARBA" id="ARBA00022819"/>
    </source>
</evidence>
<dbReference type="PROSITE" id="PS51320">
    <property type="entry name" value="TIFY"/>
    <property type="match status" value="1"/>
</dbReference>
<protein>
    <recommendedName>
        <fullName evidence="4">Protein TIFY</fullName>
    </recommendedName>
    <alternativeName>
        <fullName evidence="4">Jasmonate ZIM domain-containing protein</fullName>
    </alternativeName>
</protein>
<reference evidence="6 7" key="1">
    <citation type="journal article" date="2019" name="Sci. Rep.">
        <title>A high-quality genome of Eragrostis curvula grass provides insights into Poaceae evolution and supports new strategies to enhance forage quality.</title>
        <authorList>
            <person name="Carballo J."/>
            <person name="Santos B.A.C.M."/>
            <person name="Zappacosta D."/>
            <person name="Garbus I."/>
            <person name="Selva J.P."/>
            <person name="Gallo C.A."/>
            <person name="Diaz A."/>
            <person name="Albertini E."/>
            <person name="Caccamo M."/>
            <person name="Echenique V."/>
        </authorList>
    </citation>
    <scope>NUCLEOTIDE SEQUENCE [LARGE SCALE GENOMIC DNA]</scope>
    <source>
        <strain evidence="7">cv. Victoria</strain>
        <tissue evidence="6">Leaf</tissue>
    </source>
</reference>
<dbReference type="InterPro" id="IPR040390">
    <property type="entry name" value="TIFY/JAZ"/>
</dbReference>